<dbReference type="Pfam" id="PF07676">
    <property type="entry name" value="PD40"/>
    <property type="match status" value="1"/>
</dbReference>
<dbReference type="Gene3D" id="3.40.50.1820">
    <property type="entry name" value="alpha/beta hydrolase"/>
    <property type="match status" value="1"/>
</dbReference>
<reference evidence="6 7" key="1">
    <citation type="submission" date="2016-10" db="EMBL/GenBank/DDBJ databases">
        <authorList>
            <person name="de Groot N.N."/>
        </authorList>
    </citation>
    <scope>NUCLEOTIDE SEQUENCE [LARGE SCALE GENOMIC DNA]</scope>
    <source>
        <strain evidence="6 7">CGMCC 1.3442</strain>
    </source>
</reference>
<evidence type="ECO:0000259" key="5">
    <source>
        <dbReference type="Pfam" id="PF00326"/>
    </source>
</evidence>
<dbReference type="PANTHER" id="PTHR42776">
    <property type="entry name" value="SERINE PEPTIDASE S9 FAMILY MEMBER"/>
    <property type="match status" value="1"/>
</dbReference>
<dbReference type="GO" id="GO:0004252">
    <property type="term" value="F:serine-type endopeptidase activity"/>
    <property type="evidence" value="ECO:0007669"/>
    <property type="project" value="TreeGrafter"/>
</dbReference>
<evidence type="ECO:0000256" key="4">
    <source>
        <dbReference type="ARBA" id="ARBA00022825"/>
    </source>
</evidence>
<evidence type="ECO:0000256" key="2">
    <source>
        <dbReference type="ARBA" id="ARBA00022670"/>
    </source>
</evidence>
<dbReference type="GO" id="GO:0004177">
    <property type="term" value="F:aminopeptidase activity"/>
    <property type="evidence" value="ECO:0007669"/>
    <property type="project" value="UniProtKB-KW"/>
</dbReference>
<keyword evidence="4" id="KW-0720">Serine protease</keyword>
<keyword evidence="6" id="KW-0031">Aminopeptidase</keyword>
<gene>
    <name evidence="6" type="ORF">SAMN05216498_2615</name>
</gene>
<dbReference type="GO" id="GO:0006508">
    <property type="term" value="P:proteolysis"/>
    <property type="evidence" value="ECO:0007669"/>
    <property type="project" value="UniProtKB-KW"/>
</dbReference>
<dbReference type="InterPro" id="IPR011042">
    <property type="entry name" value="6-blade_b-propeller_TolB-like"/>
</dbReference>
<dbReference type="InterPro" id="IPR001375">
    <property type="entry name" value="Peptidase_S9_cat"/>
</dbReference>
<dbReference type="InterPro" id="IPR029058">
    <property type="entry name" value="AB_hydrolase_fold"/>
</dbReference>
<keyword evidence="2" id="KW-0645">Protease</keyword>
<keyword evidence="7" id="KW-1185">Reference proteome</keyword>
<dbReference type="FunFam" id="3.40.50.1820:FF:000028">
    <property type="entry name" value="S9 family peptidase"/>
    <property type="match status" value="1"/>
</dbReference>
<protein>
    <submittedName>
        <fullName evidence="6">Dipeptidyl aminopeptidase/acylaminoacyl peptidase</fullName>
    </submittedName>
</protein>
<dbReference type="OrthoDB" id="108903at2"/>
<proteinExistence type="inferred from homology"/>
<organism evidence="6 7">
    <name type="scientific">Tenuibacillus multivorans</name>
    <dbReference type="NCBI Taxonomy" id="237069"/>
    <lineage>
        <taxon>Bacteria</taxon>
        <taxon>Bacillati</taxon>
        <taxon>Bacillota</taxon>
        <taxon>Bacilli</taxon>
        <taxon>Bacillales</taxon>
        <taxon>Bacillaceae</taxon>
        <taxon>Tenuibacillus</taxon>
    </lineage>
</organism>
<evidence type="ECO:0000256" key="1">
    <source>
        <dbReference type="ARBA" id="ARBA00010040"/>
    </source>
</evidence>
<dbReference type="Pfam" id="PF00326">
    <property type="entry name" value="Peptidase_S9"/>
    <property type="match status" value="1"/>
</dbReference>
<dbReference type="SUPFAM" id="SSF82171">
    <property type="entry name" value="DPP6 N-terminal domain-like"/>
    <property type="match status" value="1"/>
</dbReference>
<dbReference type="STRING" id="237069.SAMN05216498_2615"/>
<dbReference type="RefSeq" id="WP_093857027.1">
    <property type="nucleotide sequence ID" value="NZ_BJVZ01000002.1"/>
</dbReference>
<dbReference type="Gene3D" id="2.120.10.30">
    <property type="entry name" value="TolB, C-terminal domain"/>
    <property type="match status" value="2"/>
</dbReference>
<evidence type="ECO:0000256" key="3">
    <source>
        <dbReference type="ARBA" id="ARBA00022801"/>
    </source>
</evidence>
<comment type="similarity">
    <text evidence="1">Belongs to the peptidase S9C family.</text>
</comment>
<name>A0A1H0CPA2_9BACI</name>
<evidence type="ECO:0000313" key="7">
    <source>
        <dbReference type="Proteomes" id="UP000199334"/>
    </source>
</evidence>
<dbReference type="PANTHER" id="PTHR42776:SF27">
    <property type="entry name" value="DIPEPTIDYL PEPTIDASE FAMILY MEMBER 6"/>
    <property type="match status" value="1"/>
</dbReference>
<keyword evidence="3" id="KW-0378">Hydrolase</keyword>
<sequence length="657" mass="76260">MTEQRYVHAEDIFKIDSVSDPRFSPDGQEVVFVKTHLDEDENKYVSNLFHYDLKTNKVSQWTFGQDRVTQPRWSADGEKVLFLSNREEKNQVYIISRNGGEAKKYTDEKESVSYAHFALDSNQVVYQVSVPIEESNDEEKEEEKDLPKPTVINRMKYKADGAGLLKEKYQEIRLLELKTEEERTLKSGQQNYVFQTWINNHSFVYTTDEDVNQDFNFNHNVYIYDLKNNQDTEIKTEEGYALNFNVSPNGEKLLFVHMGRKYLNATHAEVYLYDFNTGTLTCMTESLDAPVGDFAAADTQQQAVLQGAIWASDQDFYFPVSDQGNVYLYYGNVNGEIYPALHQDFHIYGFDIDGESQKAILTISKPTNPSELYLLDIPSGELTQVSDFNKEFMDEVELVEPKPITYTSKDEWTVRGWFMKPANYEEGKQYPMVLNIHGGPHAFYANTFFHEMQYLAAQGYAVLYVNPRGSHSYGQEFVDAVRGDYGNGDYQDIMNGVDYILEEYDWIDKNRLGVTGGSYGGFMTNWIVGHTNRFKGAVTQRSISNWISFRGVSDIGYYFNEWQIKADLNDLDKLWKHSPIAYVDHIETPLKIIHNERDFRCPMEQAEQLFIALKHQKKETEFVRFPEADHNLSRTGKPNLRIERLNHIVGWFNDYLK</sequence>
<dbReference type="SUPFAM" id="SSF53474">
    <property type="entry name" value="alpha/beta-Hydrolases"/>
    <property type="match status" value="1"/>
</dbReference>
<dbReference type="InterPro" id="IPR011659">
    <property type="entry name" value="WD40"/>
</dbReference>
<feature type="domain" description="Peptidase S9 prolyl oligopeptidase catalytic" evidence="5">
    <location>
        <begin position="447"/>
        <end position="657"/>
    </location>
</feature>
<dbReference type="Proteomes" id="UP000199334">
    <property type="component" value="Unassembled WGS sequence"/>
</dbReference>
<evidence type="ECO:0000313" key="6">
    <source>
        <dbReference type="EMBL" id="SDN59722.1"/>
    </source>
</evidence>
<accession>A0A1H0CPA2</accession>
<dbReference type="AlphaFoldDB" id="A0A1H0CPA2"/>
<dbReference type="EMBL" id="FNIG01000006">
    <property type="protein sequence ID" value="SDN59722.1"/>
    <property type="molecule type" value="Genomic_DNA"/>
</dbReference>